<accession>A0A0P1A9U3</accession>
<dbReference type="EMBL" id="CCYD01000252">
    <property type="protein sequence ID" value="CEG36865.1"/>
    <property type="molecule type" value="Genomic_DNA"/>
</dbReference>
<dbReference type="AlphaFoldDB" id="A0A0P1A9U3"/>
<protein>
    <submittedName>
        <fullName evidence="1">Uncharacterized protein</fullName>
    </submittedName>
</protein>
<dbReference type="GeneID" id="36399173"/>
<dbReference type="RefSeq" id="XP_024573234.1">
    <property type="nucleotide sequence ID" value="XM_024722126.1"/>
</dbReference>
<keyword evidence="2" id="KW-1185">Reference proteome</keyword>
<dbReference type="Proteomes" id="UP000054928">
    <property type="component" value="Unassembled WGS sequence"/>
</dbReference>
<organism evidence="1 2">
    <name type="scientific">Plasmopara halstedii</name>
    <name type="common">Downy mildew of sunflower</name>
    <dbReference type="NCBI Taxonomy" id="4781"/>
    <lineage>
        <taxon>Eukaryota</taxon>
        <taxon>Sar</taxon>
        <taxon>Stramenopiles</taxon>
        <taxon>Oomycota</taxon>
        <taxon>Peronosporomycetes</taxon>
        <taxon>Peronosporales</taxon>
        <taxon>Peronosporaceae</taxon>
        <taxon>Plasmopara</taxon>
    </lineage>
</organism>
<proteinExistence type="predicted"/>
<sequence>MELVLVSPIEQCRDFHLADSLEFLRSKLLMTMARCIGYNGSDWLDAFVAV</sequence>
<evidence type="ECO:0000313" key="2">
    <source>
        <dbReference type="Proteomes" id="UP000054928"/>
    </source>
</evidence>
<name>A0A0P1A9U3_PLAHL</name>
<evidence type="ECO:0000313" key="1">
    <source>
        <dbReference type="EMBL" id="CEG36865.1"/>
    </source>
</evidence>
<reference evidence="2" key="1">
    <citation type="submission" date="2014-09" db="EMBL/GenBank/DDBJ databases">
        <authorList>
            <person name="Sharma Rahul"/>
            <person name="Thines Marco"/>
        </authorList>
    </citation>
    <scope>NUCLEOTIDE SEQUENCE [LARGE SCALE GENOMIC DNA]</scope>
</reference>